<evidence type="ECO:0000313" key="6">
    <source>
        <dbReference type="Proteomes" id="UP000481033"/>
    </source>
</evidence>
<dbReference type="EMBL" id="QXHD01000004">
    <property type="protein sequence ID" value="NEZ55969.1"/>
    <property type="molecule type" value="Genomic_DNA"/>
</dbReference>
<dbReference type="GO" id="GO:0008757">
    <property type="term" value="F:S-adenosylmethionine-dependent methyltransferase activity"/>
    <property type="evidence" value="ECO:0007669"/>
    <property type="project" value="InterPro"/>
</dbReference>
<keyword evidence="2 5" id="KW-0489">Methyltransferase</keyword>
<evidence type="ECO:0000256" key="3">
    <source>
        <dbReference type="ARBA" id="ARBA00022679"/>
    </source>
</evidence>
<evidence type="ECO:0000313" key="5">
    <source>
        <dbReference type="EMBL" id="NEZ55969.1"/>
    </source>
</evidence>
<dbReference type="RefSeq" id="WP_163697862.1">
    <property type="nucleotide sequence ID" value="NZ_QXHD01000004.1"/>
</dbReference>
<dbReference type="PANTHER" id="PTHR44942:SF4">
    <property type="entry name" value="METHYLTRANSFERASE TYPE 11 DOMAIN-CONTAINING PROTEIN"/>
    <property type="match status" value="1"/>
</dbReference>
<dbReference type="AlphaFoldDB" id="A0A6M0RII0"/>
<dbReference type="GO" id="GO:0032259">
    <property type="term" value="P:methylation"/>
    <property type="evidence" value="ECO:0007669"/>
    <property type="project" value="UniProtKB-KW"/>
</dbReference>
<dbReference type="Pfam" id="PF08241">
    <property type="entry name" value="Methyltransf_11"/>
    <property type="match status" value="1"/>
</dbReference>
<dbReference type="Proteomes" id="UP000481033">
    <property type="component" value="Unassembled WGS sequence"/>
</dbReference>
<organism evidence="5 6">
    <name type="scientific">Adonisia turfae CCMR0081</name>
    <dbReference type="NCBI Taxonomy" id="2292702"/>
    <lineage>
        <taxon>Bacteria</taxon>
        <taxon>Bacillati</taxon>
        <taxon>Cyanobacteriota</taxon>
        <taxon>Adonisia</taxon>
        <taxon>Adonisia turfae</taxon>
    </lineage>
</organism>
<comment type="caution">
    <text evidence="5">The sequence shown here is derived from an EMBL/GenBank/DDBJ whole genome shotgun (WGS) entry which is preliminary data.</text>
</comment>
<dbReference type="SUPFAM" id="SSF53335">
    <property type="entry name" value="S-adenosyl-L-methionine-dependent methyltransferases"/>
    <property type="match status" value="1"/>
</dbReference>
<evidence type="ECO:0000256" key="1">
    <source>
        <dbReference type="ARBA" id="ARBA00008361"/>
    </source>
</evidence>
<proteinExistence type="inferred from homology"/>
<feature type="domain" description="Methyltransferase type 11" evidence="4">
    <location>
        <begin position="46"/>
        <end position="137"/>
    </location>
</feature>
<sequence>MTSLNPTERFSDRVADYIKYRPDYPEALFAQLKEQFSLSASHVVADIGSGTGLLTKHFLDNGHRVYGVEPNTNMRLAAESILNAYPRFTSINGQAEATTLPDASVDWVVAGQAFHWFDLEKTPGEFERILKPGGHVAVIWNVRLESDPFQQAYEEFLLTHCIEYKQVNHRRLTSATLADILAPRSMEMAAFENSQIFDYEGLKGRLLSCSYAPKADASNYDMMLTELRTLFNRYSQQREIVFRYRTKLYYFGM</sequence>
<dbReference type="PANTHER" id="PTHR44942">
    <property type="entry name" value="METHYLTRANSF_11 DOMAIN-CONTAINING PROTEIN"/>
    <property type="match status" value="1"/>
</dbReference>
<dbReference type="Gene3D" id="3.40.50.150">
    <property type="entry name" value="Vaccinia Virus protein VP39"/>
    <property type="match status" value="1"/>
</dbReference>
<dbReference type="InterPro" id="IPR051052">
    <property type="entry name" value="Diverse_substrate_MTase"/>
</dbReference>
<evidence type="ECO:0000256" key="2">
    <source>
        <dbReference type="ARBA" id="ARBA00022603"/>
    </source>
</evidence>
<protein>
    <submittedName>
        <fullName evidence="5">Class I SAM-dependent methyltransferase</fullName>
    </submittedName>
</protein>
<name>A0A6M0RII0_9CYAN</name>
<dbReference type="InterPro" id="IPR029063">
    <property type="entry name" value="SAM-dependent_MTases_sf"/>
</dbReference>
<gene>
    <name evidence="5" type="ORF">DXZ20_09850</name>
</gene>
<accession>A0A6M0RII0</accession>
<dbReference type="CDD" id="cd02440">
    <property type="entry name" value="AdoMet_MTases"/>
    <property type="match status" value="1"/>
</dbReference>
<comment type="similarity">
    <text evidence="1">Belongs to the methyltransferase superfamily.</text>
</comment>
<evidence type="ECO:0000259" key="4">
    <source>
        <dbReference type="Pfam" id="PF08241"/>
    </source>
</evidence>
<reference evidence="5 6" key="1">
    <citation type="journal article" date="2020" name="Microb. Ecol.">
        <title>Ecogenomics of the Marine Benthic Filamentous Cyanobacterium Adonisia.</title>
        <authorList>
            <person name="Walter J.M."/>
            <person name="Coutinho F.H."/>
            <person name="Leomil L."/>
            <person name="Hargreaves P.I."/>
            <person name="Campeao M.E."/>
            <person name="Vieira V.V."/>
            <person name="Silva B.S."/>
            <person name="Fistarol G.O."/>
            <person name="Salomon P.S."/>
            <person name="Sawabe T."/>
            <person name="Mino S."/>
            <person name="Hosokawa M."/>
            <person name="Miyashita H."/>
            <person name="Maruyama F."/>
            <person name="van Verk M.C."/>
            <person name="Dutilh B.E."/>
            <person name="Thompson C.C."/>
            <person name="Thompson F.L."/>
        </authorList>
    </citation>
    <scope>NUCLEOTIDE SEQUENCE [LARGE SCALE GENOMIC DNA]</scope>
    <source>
        <strain evidence="5 6">CCMR0081</strain>
    </source>
</reference>
<keyword evidence="6" id="KW-1185">Reference proteome</keyword>
<dbReference type="InterPro" id="IPR013216">
    <property type="entry name" value="Methyltransf_11"/>
</dbReference>
<keyword evidence="3 5" id="KW-0808">Transferase</keyword>